<organism evidence="1">
    <name type="scientific">marine sediment metagenome</name>
    <dbReference type="NCBI Taxonomy" id="412755"/>
    <lineage>
        <taxon>unclassified sequences</taxon>
        <taxon>metagenomes</taxon>
        <taxon>ecological metagenomes</taxon>
    </lineage>
</organism>
<comment type="caution">
    <text evidence="1">The sequence shown here is derived from an EMBL/GenBank/DDBJ whole genome shotgun (WGS) entry which is preliminary data.</text>
</comment>
<dbReference type="AlphaFoldDB" id="A0A0F9T7G4"/>
<reference evidence="1" key="1">
    <citation type="journal article" date="2015" name="Nature">
        <title>Complex archaea that bridge the gap between prokaryotes and eukaryotes.</title>
        <authorList>
            <person name="Spang A."/>
            <person name="Saw J.H."/>
            <person name="Jorgensen S.L."/>
            <person name="Zaremba-Niedzwiedzka K."/>
            <person name="Martijn J."/>
            <person name="Lind A.E."/>
            <person name="van Eijk R."/>
            <person name="Schleper C."/>
            <person name="Guy L."/>
            <person name="Ettema T.J."/>
        </authorList>
    </citation>
    <scope>NUCLEOTIDE SEQUENCE</scope>
</reference>
<evidence type="ECO:0000313" key="1">
    <source>
        <dbReference type="EMBL" id="KKN75134.1"/>
    </source>
</evidence>
<proteinExistence type="predicted"/>
<name>A0A0F9T7G4_9ZZZZ</name>
<accession>A0A0F9T7G4</accession>
<protein>
    <submittedName>
        <fullName evidence="1">Uncharacterized protein</fullName>
    </submittedName>
</protein>
<gene>
    <name evidence="1" type="ORF">LCGC14_0382930</name>
</gene>
<dbReference type="EMBL" id="LAZR01000314">
    <property type="protein sequence ID" value="KKN75134.1"/>
    <property type="molecule type" value="Genomic_DNA"/>
</dbReference>
<sequence>MIVGRKMKYRVMAFDGAQEDFDTEPEARVLFNKKKAQVEKAKVTDEIKPSCNIHRCYHDESTPRRCEIIERFNKV</sequence>